<dbReference type="Proteomes" id="UP000001635">
    <property type="component" value="Chromosome"/>
</dbReference>
<keyword evidence="2" id="KW-1185">Reference proteome</keyword>
<accession>G0IUA5</accession>
<dbReference type="KEGG" id="cmr:Cycma_0320"/>
<dbReference type="HOGENOM" id="CLU_2989107_0_0_10"/>
<name>G0IUA5_CYCMS</name>
<gene>
    <name evidence="1" type="ordered locus">Cycma_0320</name>
</gene>
<reference evidence="2" key="1">
    <citation type="submission" date="2011-07" db="EMBL/GenBank/DDBJ databases">
        <title>The complete genome of Cyclobacterium marinum DSM 745.</title>
        <authorList>
            <person name="Lucas S."/>
            <person name="Han J."/>
            <person name="Lapidus A."/>
            <person name="Bruce D."/>
            <person name="Goodwin L."/>
            <person name="Pitluck S."/>
            <person name="Peters L."/>
            <person name="Kyrpides N."/>
            <person name="Mavromatis K."/>
            <person name="Ivanova N."/>
            <person name="Ovchinnikova G."/>
            <person name="Chertkov O."/>
            <person name="Detter J.C."/>
            <person name="Tapia R."/>
            <person name="Han C."/>
            <person name="Land M."/>
            <person name="Hauser L."/>
            <person name="Markowitz V."/>
            <person name="Cheng J.-F."/>
            <person name="Hugenholtz P."/>
            <person name="Woyke T."/>
            <person name="Wu D."/>
            <person name="Tindall B."/>
            <person name="Schuetze A."/>
            <person name="Brambilla E."/>
            <person name="Klenk H.-P."/>
            <person name="Eisen J.A."/>
        </authorList>
    </citation>
    <scope>NUCLEOTIDE SEQUENCE [LARGE SCALE GENOMIC DNA]</scope>
    <source>
        <strain evidence="2">ATCC 25205 / DSM 745 / LMG 13164 / NCIMB 1802</strain>
    </source>
</reference>
<dbReference type="RefSeq" id="WP_014018399.1">
    <property type="nucleotide sequence ID" value="NC_015914.1"/>
</dbReference>
<dbReference type="EMBL" id="CP002955">
    <property type="protein sequence ID" value="AEL24100.1"/>
    <property type="molecule type" value="Genomic_DNA"/>
</dbReference>
<evidence type="ECO:0000313" key="1">
    <source>
        <dbReference type="EMBL" id="AEL24100.1"/>
    </source>
</evidence>
<evidence type="ECO:0000313" key="2">
    <source>
        <dbReference type="Proteomes" id="UP000001635"/>
    </source>
</evidence>
<protein>
    <submittedName>
        <fullName evidence="1">Uncharacterized protein</fullName>
    </submittedName>
</protein>
<proteinExistence type="predicted"/>
<sequence>MIGDFEEALEDDFKQDYQDLEDNAFLDDDEDNFDMDLNDFDLDEVNDDLFDEDDDFD</sequence>
<dbReference type="AlphaFoldDB" id="G0IUA5"/>
<organism evidence="1 2">
    <name type="scientific">Cyclobacterium marinum (strain ATCC 25205 / DSM 745 / LMG 13164 / NCIMB 1802)</name>
    <name type="common">Flectobacillus marinus</name>
    <dbReference type="NCBI Taxonomy" id="880070"/>
    <lineage>
        <taxon>Bacteria</taxon>
        <taxon>Pseudomonadati</taxon>
        <taxon>Bacteroidota</taxon>
        <taxon>Cytophagia</taxon>
        <taxon>Cytophagales</taxon>
        <taxon>Cyclobacteriaceae</taxon>
        <taxon>Cyclobacterium</taxon>
    </lineage>
</organism>